<keyword evidence="12" id="KW-1185">Reference proteome</keyword>
<keyword evidence="4" id="KW-0378">Hydrolase</keyword>
<comment type="similarity">
    <text evidence="2 7">Belongs to the peptidase M14 family.</text>
</comment>
<evidence type="ECO:0000259" key="8">
    <source>
        <dbReference type="PROSITE" id="PS52035"/>
    </source>
</evidence>
<evidence type="ECO:0000313" key="11">
    <source>
        <dbReference type="Proteomes" id="UP000433575"/>
    </source>
</evidence>
<dbReference type="GO" id="GO:0004181">
    <property type="term" value="F:metallocarboxypeptidase activity"/>
    <property type="evidence" value="ECO:0007669"/>
    <property type="project" value="InterPro"/>
</dbReference>
<dbReference type="PANTHER" id="PTHR11705">
    <property type="entry name" value="PROTEASE FAMILY M14 CARBOXYPEPTIDASE A,B"/>
    <property type="match status" value="1"/>
</dbReference>
<feature type="active site" description="Proton donor/acceptor" evidence="7">
    <location>
        <position position="340"/>
    </location>
</feature>
<feature type="domain" description="Peptidase M14" evidence="8">
    <location>
        <begin position="9"/>
        <end position="376"/>
    </location>
</feature>
<protein>
    <submittedName>
        <fullName evidence="9">Zinc carboxypeptidase</fullName>
    </submittedName>
</protein>
<evidence type="ECO:0000256" key="2">
    <source>
        <dbReference type="ARBA" id="ARBA00005988"/>
    </source>
</evidence>
<dbReference type="CDD" id="cd06905">
    <property type="entry name" value="M14-like"/>
    <property type="match status" value="1"/>
</dbReference>
<evidence type="ECO:0000256" key="3">
    <source>
        <dbReference type="ARBA" id="ARBA00022670"/>
    </source>
</evidence>
<proteinExistence type="inferred from homology"/>
<sequence length="562" mass="63029">MKTTFQYDHYYAYQELTEALKTLVSRHSDILTMESLCKSEKDRDVWAMTLTNRQTGDPLAKPAFYIDANTHAGEVTGSMAALHTLDVLCTNYGEDEALTKLVDTMTFYVIPRISVDGSEVYLTTPYDLRSADRPYLTPVQQPGLVPEDMDQDGVIRMMRIKDKHGAWKICQHNPTLMEKRKPDDREGEFYTVVSEGMVQGEVKGEIQPAPVLWGLDFNRNYPFGWFHESRQAGAGAYPLSNPENKAVVDFVLAHHNIGAVATHHTSGGVILYPPGTRPEKSADPDDMRRLREIAAMATEEMGYPAINIFDHFMTDQENYSSGAFDDWCFQDQGIPAYTLELWNLLERAGCKIDWDRRDAKSEAECLDTLTKVLAWCAENAPDSFEAWTPYQHPQLGLVEIGGLNLKFTEENCPNAFLLQEVEKTTKFCLRYARSLPQLAIDKAEVKWLGEDLAEVTVTVGNEGYLPTYLSQEAKLLKTAKPVKVSLQGQIQSFIAGQAILEIGDLEGYSGANANYRSCEVKTGEHAPLTRTVRWLIQAQKGAEVTITAFQPKAGRAMLKLVL</sequence>
<evidence type="ECO:0000313" key="12">
    <source>
        <dbReference type="Proteomes" id="UP000480929"/>
    </source>
</evidence>
<name>A0A6N7S2P2_9FIRM</name>
<dbReference type="RefSeq" id="WP_154237595.1">
    <property type="nucleotide sequence ID" value="NZ_CALJPI010000192.1"/>
</dbReference>
<keyword evidence="9" id="KW-0121">Carboxypeptidase</keyword>
<evidence type="ECO:0000256" key="5">
    <source>
        <dbReference type="ARBA" id="ARBA00022833"/>
    </source>
</evidence>
<keyword evidence="6" id="KW-0482">Metalloprotease</keyword>
<dbReference type="GO" id="GO:0006508">
    <property type="term" value="P:proteolysis"/>
    <property type="evidence" value="ECO:0007669"/>
    <property type="project" value="UniProtKB-KW"/>
</dbReference>
<evidence type="ECO:0000256" key="6">
    <source>
        <dbReference type="ARBA" id="ARBA00023049"/>
    </source>
</evidence>
<dbReference type="SUPFAM" id="SSF53187">
    <property type="entry name" value="Zn-dependent exopeptidases"/>
    <property type="match status" value="1"/>
</dbReference>
<dbReference type="SMART" id="SM00631">
    <property type="entry name" value="Zn_pept"/>
    <property type="match status" value="1"/>
</dbReference>
<accession>A0A6N7S2P2</accession>
<evidence type="ECO:0000256" key="7">
    <source>
        <dbReference type="PROSITE-ProRule" id="PRU01379"/>
    </source>
</evidence>
<dbReference type="PROSITE" id="PS52035">
    <property type="entry name" value="PEPTIDASE_M14"/>
    <property type="match status" value="1"/>
</dbReference>
<evidence type="ECO:0000256" key="4">
    <source>
        <dbReference type="ARBA" id="ARBA00022801"/>
    </source>
</evidence>
<reference evidence="11 12" key="1">
    <citation type="journal article" date="2019" name="Nat. Med.">
        <title>A library of human gut bacterial isolates paired with longitudinal multiomics data enables mechanistic microbiome research.</title>
        <authorList>
            <person name="Poyet M."/>
            <person name="Groussin M."/>
            <person name="Gibbons S.M."/>
            <person name="Avila-Pacheco J."/>
            <person name="Jiang X."/>
            <person name="Kearney S.M."/>
            <person name="Perrotta A.R."/>
            <person name="Berdy B."/>
            <person name="Zhao S."/>
            <person name="Lieberman T.D."/>
            <person name="Swanson P.K."/>
            <person name="Smith M."/>
            <person name="Roesemann S."/>
            <person name="Alexander J.E."/>
            <person name="Rich S.A."/>
            <person name="Livny J."/>
            <person name="Vlamakis H."/>
            <person name="Clish C."/>
            <person name="Bullock K."/>
            <person name="Deik A."/>
            <person name="Scott J."/>
            <person name="Pierce K.A."/>
            <person name="Xavier R.J."/>
            <person name="Alm E.J."/>
        </authorList>
    </citation>
    <scope>NUCLEOTIDE SEQUENCE [LARGE SCALE GENOMIC DNA]</scope>
    <source>
        <strain evidence="9 11">BIOML-A4</strain>
        <strain evidence="10 12">BIOML-A5</strain>
    </source>
</reference>
<dbReference type="Proteomes" id="UP000433575">
    <property type="component" value="Unassembled WGS sequence"/>
</dbReference>
<dbReference type="Proteomes" id="UP000480929">
    <property type="component" value="Unassembled WGS sequence"/>
</dbReference>
<dbReference type="InterPro" id="IPR000834">
    <property type="entry name" value="Peptidase_M14"/>
</dbReference>
<dbReference type="AlphaFoldDB" id="A0A6N7S2P2"/>
<dbReference type="EMBL" id="WKPI01000001">
    <property type="protein sequence ID" value="MSC31736.1"/>
    <property type="molecule type" value="Genomic_DNA"/>
</dbReference>
<dbReference type="PANTHER" id="PTHR11705:SF143">
    <property type="entry name" value="SLL0236 PROTEIN"/>
    <property type="match status" value="1"/>
</dbReference>
<comment type="caution">
    <text evidence="9">The sequence shown here is derived from an EMBL/GenBank/DDBJ whole genome shotgun (WGS) entry which is preliminary data.</text>
</comment>
<organism evidence="9 11">
    <name type="scientific">Holdemania massiliensis</name>
    <dbReference type="NCBI Taxonomy" id="1468449"/>
    <lineage>
        <taxon>Bacteria</taxon>
        <taxon>Bacillati</taxon>
        <taxon>Bacillota</taxon>
        <taxon>Erysipelotrichia</taxon>
        <taxon>Erysipelotrichales</taxon>
        <taxon>Erysipelotrichaceae</taxon>
        <taxon>Holdemania</taxon>
    </lineage>
</organism>
<dbReference type="EMBL" id="WKPJ01000001">
    <property type="protein sequence ID" value="MSA87940.1"/>
    <property type="molecule type" value="Genomic_DNA"/>
</dbReference>
<dbReference type="GO" id="GO:0005615">
    <property type="term" value="C:extracellular space"/>
    <property type="evidence" value="ECO:0007669"/>
    <property type="project" value="TreeGrafter"/>
</dbReference>
<dbReference type="PRINTS" id="PR00765">
    <property type="entry name" value="CRBOXYPTASEA"/>
</dbReference>
<comment type="cofactor">
    <cofactor evidence="1">
        <name>Zn(2+)</name>
        <dbReference type="ChEBI" id="CHEBI:29105"/>
    </cofactor>
</comment>
<evidence type="ECO:0000313" key="9">
    <source>
        <dbReference type="EMBL" id="MSA87940.1"/>
    </source>
</evidence>
<gene>
    <name evidence="10" type="ORF">GKD88_01170</name>
    <name evidence="9" type="ORF">GKE08_01160</name>
</gene>
<evidence type="ECO:0000256" key="1">
    <source>
        <dbReference type="ARBA" id="ARBA00001947"/>
    </source>
</evidence>
<keyword evidence="3" id="KW-0645">Protease</keyword>
<keyword evidence="5" id="KW-0862">Zinc</keyword>
<dbReference type="Gene3D" id="3.40.630.10">
    <property type="entry name" value="Zn peptidases"/>
    <property type="match status" value="1"/>
</dbReference>
<evidence type="ECO:0000313" key="10">
    <source>
        <dbReference type="EMBL" id="MSC31736.1"/>
    </source>
</evidence>
<dbReference type="GO" id="GO:0008270">
    <property type="term" value="F:zinc ion binding"/>
    <property type="evidence" value="ECO:0007669"/>
    <property type="project" value="InterPro"/>
</dbReference>
<dbReference type="Pfam" id="PF00246">
    <property type="entry name" value="Peptidase_M14"/>
    <property type="match status" value="1"/>
</dbReference>
<dbReference type="OrthoDB" id="9811296at2"/>